<dbReference type="InterPro" id="IPR023696">
    <property type="entry name" value="Ureohydrolase_dom_sf"/>
</dbReference>
<feature type="region of interest" description="Disordered" evidence="16">
    <location>
        <begin position="396"/>
        <end position="437"/>
    </location>
</feature>
<dbReference type="GO" id="GO:0141221">
    <property type="term" value="F:histone deacetylase activity, hydrolytic mechanism"/>
    <property type="evidence" value="ECO:0007669"/>
    <property type="project" value="UniProtKB-EC"/>
</dbReference>
<dbReference type="InterPro" id="IPR003084">
    <property type="entry name" value="HDAC_I/II"/>
</dbReference>
<evidence type="ECO:0000313" key="19">
    <source>
        <dbReference type="Proteomes" id="UP000585474"/>
    </source>
</evidence>
<comment type="similarity">
    <text evidence="12">Belongs to the histone deacetylase family. HD Type 1 subfamily.</text>
</comment>
<dbReference type="InterPro" id="IPR037138">
    <property type="entry name" value="His_deacetylse_dom_sf"/>
</dbReference>
<dbReference type="EMBL" id="BJWL01000023">
    <property type="protein sequence ID" value="GFZ12667.1"/>
    <property type="molecule type" value="Genomic_DNA"/>
</dbReference>
<keyword evidence="6 12" id="KW-0156">Chromatin regulator</keyword>
<dbReference type="FunFam" id="3.40.800.20:FF:000035">
    <property type="entry name" value="Histone deacetylase 17"/>
    <property type="match status" value="1"/>
</dbReference>
<keyword evidence="5 12" id="KW-0378">Hydrolase</keyword>
<feature type="binding site" evidence="15">
    <location>
        <position position="266"/>
    </location>
    <ligand>
        <name>a divalent metal cation</name>
        <dbReference type="ChEBI" id="CHEBI:60240"/>
    </ligand>
</feature>
<keyword evidence="8 12" id="KW-0804">Transcription</keyword>
<comment type="subcellular location">
    <subcellularLocation>
        <location evidence="2 12">Nucleus</location>
    </subcellularLocation>
</comment>
<comment type="catalytic activity">
    <reaction evidence="10 12">
        <text>N(6)-acetyl-L-lysyl-[histone] + H2O = L-lysyl-[histone] + acetate</text>
        <dbReference type="Rhea" id="RHEA:58196"/>
        <dbReference type="Rhea" id="RHEA-COMP:9845"/>
        <dbReference type="Rhea" id="RHEA-COMP:11338"/>
        <dbReference type="ChEBI" id="CHEBI:15377"/>
        <dbReference type="ChEBI" id="CHEBI:29969"/>
        <dbReference type="ChEBI" id="CHEBI:30089"/>
        <dbReference type="ChEBI" id="CHEBI:61930"/>
        <dbReference type="EC" id="3.5.1.98"/>
    </reaction>
</comment>
<dbReference type="EC" id="3.5.1.98" evidence="3 12"/>
<comment type="function">
    <text evidence="11">Responsible for the deacetylation of lysine residues on the N-terminal part of the core histones (H2A, H2B, H3 and H4). Histone deacetylation gives a tag for epigenetic repression and plays an important role in transcriptional regulation, cell cycle progression and developmental events. Histone deacetylases act via the formation of large multiprotein complexes.</text>
</comment>
<evidence type="ECO:0000313" key="18">
    <source>
        <dbReference type="EMBL" id="GFZ12667.1"/>
    </source>
</evidence>
<dbReference type="Gene3D" id="3.40.800.20">
    <property type="entry name" value="Histone deacetylase domain"/>
    <property type="match status" value="1"/>
</dbReference>
<feature type="binding site" evidence="14">
    <location>
        <position position="63"/>
    </location>
    <ligand>
        <name>substrate</name>
    </ligand>
</feature>
<feature type="compositionally biased region" description="Basic and acidic residues" evidence="16">
    <location>
        <begin position="404"/>
        <end position="421"/>
    </location>
</feature>
<dbReference type="GO" id="GO:0040029">
    <property type="term" value="P:epigenetic regulation of gene expression"/>
    <property type="evidence" value="ECO:0007669"/>
    <property type="project" value="TreeGrafter"/>
</dbReference>
<feature type="binding site" evidence="14">
    <location>
        <position position="113"/>
    </location>
    <ligand>
        <name>substrate</name>
    </ligand>
</feature>
<name>A0A7J0GPB9_9ERIC</name>
<comment type="caution">
    <text evidence="18">The sequence shown here is derived from an EMBL/GenBank/DDBJ whole genome shotgun (WGS) entry which is preliminary data.</text>
</comment>
<organism evidence="18 19">
    <name type="scientific">Actinidia rufa</name>
    <dbReference type="NCBI Taxonomy" id="165716"/>
    <lineage>
        <taxon>Eukaryota</taxon>
        <taxon>Viridiplantae</taxon>
        <taxon>Streptophyta</taxon>
        <taxon>Embryophyta</taxon>
        <taxon>Tracheophyta</taxon>
        <taxon>Spermatophyta</taxon>
        <taxon>Magnoliopsida</taxon>
        <taxon>eudicotyledons</taxon>
        <taxon>Gunneridae</taxon>
        <taxon>Pentapetalae</taxon>
        <taxon>asterids</taxon>
        <taxon>Ericales</taxon>
        <taxon>Actinidiaceae</taxon>
        <taxon>Actinidia</taxon>
    </lineage>
</organism>
<evidence type="ECO:0000256" key="5">
    <source>
        <dbReference type="ARBA" id="ARBA00022801"/>
    </source>
</evidence>
<keyword evidence="9 12" id="KW-0539">Nucleus</keyword>
<evidence type="ECO:0000256" key="2">
    <source>
        <dbReference type="ARBA" id="ARBA00004123"/>
    </source>
</evidence>
<reference evidence="18 19" key="1">
    <citation type="submission" date="2019-07" db="EMBL/GenBank/DDBJ databases">
        <title>De Novo Assembly of kiwifruit Actinidia rufa.</title>
        <authorList>
            <person name="Sugita-Konishi S."/>
            <person name="Sato K."/>
            <person name="Mori E."/>
            <person name="Abe Y."/>
            <person name="Kisaki G."/>
            <person name="Hamano K."/>
            <person name="Suezawa K."/>
            <person name="Otani M."/>
            <person name="Fukuda T."/>
            <person name="Manabe T."/>
            <person name="Gomi K."/>
            <person name="Tabuchi M."/>
            <person name="Akimitsu K."/>
            <person name="Kataoka I."/>
        </authorList>
    </citation>
    <scope>NUCLEOTIDE SEQUENCE [LARGE SCALE GENOMIC DNA]</scope>
    <source>
        <strain evidence="19">cv. Fuchu</strain>
    </source>
</reference>
<evidence type="ECO:0000256" key="10">
    <source>
        <dbReference type="ARBA" id="ARBA00048287"/>
    </source>
</evidence>
<evidence type="ECO:0000256" key="7">
    <source>
        <dbReference type="ARBA" id="ARBA00023015"/>
    </source>
</evidence>
<feature type="binding site" evidence="15">
    <location>
        <position position="140"/>
    </location>
    <ligand>
        <name>a divalent metal cation</name>
        <dbReference type="ChEBI" id="CHEBI:60240"/>
    </ligand>
</feature>
<dbReference type="PRINTS" id="PR01270">
    <property type="entry name" value="HDASUPER"/>
</dbReference>
<dbReference type="OrthoDB" id="1918432at2759"/>
<evidence type="ECO:0000256" key="4">
    <source>
        <dbReference type="ARBA" id="ARBA00022491"/>
    </source>
</evidence>
<dbReference type="PANTHER" id="PTHR10625:SF39">
    <property type="entry name" value="HISTONE DEACETYLASE 9"/>
    <property type="match status" value="1"/>
</dbReference>
<keyword evidence="4" id="KW-0678">Repressor</keyword>
<evidence type="ECO:0000256" key="9">
    <source>
        <dbReference type="ARBA" id="ARBA00023242"/>
    </source>
</evidence>
<evidence type="ECO:0000256" key="12">
    <source>
        <dbReference type="PIRNR" id="PIRNR037913"/>
    </source>
</evidence>
<evidence type="ECO:0000256" key="8">
    <source>
        <dbReference type="ARBA" id="ARBA00023163"/>
    </source>
</evidence>
<feature type="binding site" evidence="15">
    <location>
        <position position="142"/>
    </location>
    <ligand>
        <name>a divalent metal cation</name>
        <dbReference type="ChEBI" id="CHEBI:60240"/>
    </ligand>
</feature>
<dbReference type="InterPro" id="IPR023801">
    <property type="entry name" value="His_deacetylse_dom"/>
</dbReference>
<evidence type="ECO:0000256" key="13">
    <source>
        <dbReference type="PIRSR" id="PIRSR037913-1"/>
    </source>
</evidence>
<protein>
    <recommendedName>
        <fullName evidence="3 12">Histone deacetylase</fullName>
        <ecNumber evidence="3 12">3.5.1.98</ecNumber>
    </recommendedName>
</protein>
<evidence type="ECO:0000256" key="3">
    <source>
        <dbReference type="ARBA" id="ARBA00012111"/>
    </source>
</evidence>
<keyword evidence="19" id="KW-1185">Reference proteome</keyword>
<feature type="binding site" evidence="14">
    <location>
        <position position="307"/>
    </location>
    <ligand>
        <name>substrate</name>
    </ligand>
</feature>
<evidence type="ECO:0000256" key="15">
    <source>
        <dbReference type="PIRSR" id="PIRSR037913-3"/>
    </source>
</evidence>
<feature type="domain" description="Histone deacetylase" evidence="17">
    <location>
        <begin position="8"/>
        <end position="321"/>
    </location>
</feature>
<proteinExistence type="inferred from homology"/>
<sequence length="437" mass="49523">MTHHLVLSYELHKKMEIYRPHKAYPVELAQFHSADYVDFLHRISPDTQHLFSNELAKYNLGEDCPVFDNLFEFCQIYAGGTIDAARRLNNQICDIAINWAGGLHHAKKCEASGFCYINDLVLGILELLKYHARVLYIDIDVHHGDGVEEAFYFTDRVMTVSFHKYGDLFFPGTGDVKRYTLSGLGSREDGSGEICLGLAVKISSDIHGCIFALKEIGEREGKFYAINVPLKDGIDDTSFARHFKTIIAKVVETYLPGVIVLQCGADSLAGDRLGCFNLSIDGASHAECVRFVKKFNLPLLVTGGGGYTKENVARCWTVETGVLLDTELPNEIPENEYIKYFAPEYSLRIPNGHIENLNSKSYLSTIKMQVLENLRCIQHAPSVQMQEVPPDFYIPDFDEDEQNPDERIDQHTQDKQIQRDDEYYEGDNDNDHNMDDV</sequence>
<dbReference type="AlphaFoldDB" id="A0A7J0GPB9"/>
<dbReference type="Pfam" id="PF00850">
    <property type="entry name" value="Hist_deacetyl"/>
    <property type="match status" value="1"/>
</dbReference>
<dbReference type="PIRSF" id="PIRSF037913">
    <property type="entry name" value="His_deacetylse_1"/>
    <property type="match status" value="1"/>
</dbReference>
<keyword evidence="7 12" id="KW-0805">Transcription regulation</keyword>
<feature type="active site" description="Proton acceptor" evidence="13">
    <location>
        <position position="105"/>
    </location>
</feature>
<evidence type="ECO:0000256" key="16">
    <source>
        <dbReference type="SAM" id="MobiDB-lite"/>
    </source>
</evidence>
<dbReference type="GO" id="GO:0046872">
    <property type="term" value="F:metal ion binding"/>
    <property type="evidence" value="ECO:0007669"/>
    <property type="project" value="UniProtKB-KW"/>
</dbReference>
<dbReference type="SUPFAM" id="SSF52768">
    <property type="entry name" value="Arginase/deacetylase"/>
    <property type="match status" value="2"/>
</dbReference>
<evidence type="ECO:0000256" key="6">
    <source>
        <dbReference type="ARBA" id="ARBA00022853"/>
    </source>
</evidence>
<evidence type="ECO:0000256" key="1">
    <source>
        <dbReference type="ARBA" id="ARBA00001947"/>
    </source>
</evidence>
<dbReference type="PRINTS" id="PR01271">
    <property type="entry name" value="HISDACETLASE"/>
</dbReference>
<gene>
    <name evidence="18" type="ORF">Acr_23g0010520</name>
</gene>
<accession>A0A7J0GPB9</accession>
<dbReference type="GO" id="GO:0005634">
    <property type="term" value="C:nucleus"/>
    <property type="evidence" value="ECO:0007669"/>
    <property type="project" value="UniProtKB-SubCell"/>
</dbReference>
<dbReference type="PANTHER" id="PTHR10625">
    <property type="entry name" value="HISTONE DEACETYLASE HDAC1-RELATED"/>
    <property type="match status" value="1"/>
</dbReference>
<dbReference type="InterPro" id="IPR000286">
    <property type="entry name" value="HDACs"/>
</dbReference>
<evidence type="ECO:0000256" key="11">
    <source>
        <dbReference type="ARBA" id="ARBA00059784"/>
    </source>
</evidence>
<keyword evidence="15" id="KW-0479">Metal-binding</keyword>
<comment type="cofactor">
    <cofactor evidence="1">
        <name>Zn(2+)</name>
        <dbReference type="ChEBI" id="CHEBI:29105"/>
    </cofactor>
</comment>
<dbReference type="Proteomes" id="UP000585474">
    <property type="component" value="Unassembled WGS sequence"/>
</dbReference>
<evidence type="ECO:0000256" key="14">
    <source>
        <dbReference type="PIRSR" id="PIRSR037913-2"/>
    </source>
</evidence>
<evidence type="ECO:0000259" key="17">
    <source>
        <dbReference type="Pfam" id="PF00850"/>
    </source>
</evidence>